<reference evidence="2" key="1">
    <citation type="journal article" date="2020" name="bioRxiv">
        <title>A rank-normalized archaeal taxonomy based on genome phylogeny resolves widespread incomplete and uneven classifications.</title>
        <authorList>
            <person name="Rinke C."/>
            <person name="Chuvochina M."/>
            <person name="Mussig A.J."/>
            <person name="Chaumeil P.-A."/>
            <person name="Waite D.W."/>
            <person name="Whitman W.B."/>
            <person name="Parks D.H."/>
            <person name="Hugenholtz P."/>
        </authorList>
    </citation>
    <scope>NUCLEOTIDE SEQUENCE</scope>
    <source>
        <strain evidence="2">UBA8849</strain>
    </source>
</reference>
<proteinExistence type="predicted"/>
<feature type="transmembrane region" description="Helical" evidence="1">
    <location>
        <begin position="37"/>
        <end position="55"/>
    </location>
</feature>
<keyword evidence="1" id="KW-0472">Membrane</keyword>
<sequence>MEVKLQHIHVNDGEFEELESIKRDLTRPYTGSELTKIMGYILAGLIIISAIAPILF</sequence>
<protein>
    <submittedName>
        <fullName evidence="2">Multidrug effflux MFS transporter</fullName>
    </submittedName>
</protein>
<dbReference type="AlphaFoldDB" id="A0A832T692"/>
<evidence type="ECO:0000313" key="3">
    <source>
        <dbReference type="Proteomes" id="UP000645676"/>
    </source>
</evidence>
<dbReference type="Proteomes" id="UP000645676">
    <property type="component" value="Unassembled WGS sequence"/>
</dbReference>
<evidence type="ECO:0000256" key="1">
    <source>
        <dbReference type="SAM" id="Phobius"/>
    </source>
</evidence>
<keyword evidence="1" id="KW-0812">Transmembrane</keyword>
<keyword evidence="1" id="KW-1133">Transmembrane helix</keyword>
<organism evidence="2 3">
    <name type="scientific">Methanocaldococcus jannaschii</name>
    <dbReference type="NCBI Taxonomy" id="2190"/>
    <lineage>
        <taxon>Archaea</taxon>
        <taxon>Methanobacteriati</taxon>
        <taxon>Methanobacteriota</taxon>
        <taxon>Methanomada group</taxon>
        <taxon>Methanococci</taxon>
        <taxon>Methanococcales</taxon>
        <taxon>Methanocaldococcaceae</taxon>
        <taxon>Methanocaldococcus</taxon>
    </lineage>
</organism>
<comment type="caution">
    <text evidence="2">The sequence shown here is derived from an EMBL/GenBank/DDBJ whole genome shotgun (WGS) entry which is preliminary data.</text>
</comment>
<dbReference type="EMBL" id="DUJR01000023">
    <property type="protein sequence ID" value="HII59759.1"/>
    <property type="molecule type" value="Genomic_DNA"/>
</dbReference>
<name>A0A832T692_9EURY</name>
<evidence type="ECO:0000313" key="2">
    <source>
        <dbReference type="EMBL" id="HII59759.1"/>
    </source>
</evidence>
<gene>
    <name evidence="2" type="ORF">HA335_04145</name>
</gene>
<accession>A0A832T692</accession>